<organism evidence="2 3">
    <name type="scientific">Uabimicrobium amorphum</name>
    <dbReference type="NCBI Taxonomy" id="2596890"/>
    <lineage>
        <taxon>Bacteria</taxon>
        <taxon>Pseudomonadati</taxon>
        <taxon>Planctomycetota</taxon>
        <taxon>Candidatus Uabimicrobiia</taxon>
        <taxon>Candidatus Uabimicrobiales</taxon>
        <taxon>Candidatus Uabimicrobiaceae</taxon>
        <taxon>Candidatus Uabimicrobium</taxon>
    </lineage>
</organism>
<dbReference type="InterPro" id="IPR018391">
    <property type="entry name" value="PQQ_b-propeller_rpt"/>
</dbReference>
<dbReference type="Gene3D" id="2.130.10.10">
    <property type="entry name" value="YVTN repeat-like/Quinoprotein amine dehydrogenase"/>
    <property type="match status" value="2"/>
</dbReference>
<dbReference type="PANTHER" id="PTHR34512">
    <property type="entry name" value="CELL SURFACE PROTEIN"/>
    <property type="match status" value="1"/>
</dbReference>
<dbReference type="EMBL" id="AP019860">
    <property type="protein sequence ID" value="BBM85815.1"/>
    <property type="molecule type" value="Genomic_DNA"/>
</dbReference>
<keyword evidence="2" id="KW-0418">Kinase</keyword>
<dbReference type="SUPFAM" id="SSF50998">
    <property type="entry name" value="Quinoprotein alcohol dehydrogenase-like"/>
    <property type="match status" value="2"/>
</dbReference>
<dbReference type="InterPro" id="IPR015943">
    <property type="entry name" value="WD40/YVTN_repeat-like_dom_sf"/>
</dbReference>
<sequence>MPRILIFFSLCITIFAQTDNWPMQHRDAQSSGISQSTLADTLEEKWVFEVEEGVKSTAAIVNGKVYVSTVSGKIISLNLTDGKKNWEFSTESVFSASPSVIDNVVYVGDEDGVLYAVEAQTGKKLWTFDECEDKIVSGVNSYKQRLVFGSYDHHLYCLSKDGKLVWKVETDAPVHGTPCVIEENAVIAGCDGLIRFINITTGKEKGHVDGKSYFAAAPTFGNGKVAIGSLNGDYYCIDYAQMKTVWSIEKKAGKGECYASAIIDGDRVIFASKKRRLFAVDIKSGKDIWQYKTRSRMETSPVIVGEKIVFAEFSGKIHFLNRKDGKHLWTFETGSRIYASPAIAQGYLVIGCDDGTIYALGK</sequence>
<proteinExistence type="predicted"/>
<keyword evidence="2" id="KW-0808">Transferase</keyword>
<dbReference type="Proteomes" id="UP000326354">
    <property type="component" value="Chromosome"/>
</dbReference>
<keyword evidence="3" id="KW-1185">Reference proteome</keyword>
<evidence type="ECO:0000313" key="2">
    <source>
        <dbReference type="EMBL" id="BBM85815.1"/>
    </source>
</evidence>
<protein>
    <submittedName>
        <fullName evidence="2">Protein kinase</fullName>
    </submittedName>
</protein>
<name>A0A5S9ISE2_UABAM</name>
<dbReference type="PANTHER" id="PTHR34512:SF30">
    <property type="entry name" value="OUTER MEMBRANE PROTEIN ASSEMBLY FACTOR BAMB"/>
    <property type="match status" value="1"/>
</dbReference>
<dbReference type="InterPro" id="IPR011047">
    <property type="entry name" value="Quinoprotein_ADH-like_sf"/>
</dbReference>
<dbReference type="AlphaFoldDB" id="A0A5S9ISE2"/>
<reference evidence="2 3" key="1">
    <citation type="submission" date="2019-08" db="EMBL/GenBank/DDBJ databases">
        <title>Complete genome sequence of Candidatus Uab amorphum.</title>
        <authorList>
            <person name="Shiratori T."/>
            <person name="Suzuki S."/>
            <person name="Kakizawa Y."/>
            <person name="Ishida K."/>
        </authorList>
    </citation>
    <scope>NUCLEOTIDE SEQUENCE [LARGE SCALE GENOMIC DNA]</scope>
    <source>
        <strain evidence="2 3">SRT547</strain>
    </source>
</reference>
<dbReference type="Pfam" id="PF13360">
    <property type="entry name" value="PQQ_2"/>
    <property type="match status" value="2"/>
</dbReference>
<evidence type="ECO:0000313" key="3">
    <source>
        <dbReference type="Proteomes" id="UP000326354"/>
    </source>
</evidence>
<dbReference type="RefSeq" id="WP_173013461.1">
    <property type="nucleotide sequence ID" value="NZ_AP019860.1"/>
</dbReference>
<dbReference type="InterPro" id="IPR002372">
    <property type="entry name" value="PQQ_rpt_dom"/>
</dbReference>
<feature type="domain" description="Pyrrolo-quinoline quinone repeat" evidence="1">
    <location>
        <begin position="45"/>
        <end position="131"/>
    </location>
</feature>
<evidence type="ECO:0000259" key="1">
    <source>
        <dbReference type="Pfam" id="PF13360"/>
    </source>
</evidence>
<dbReference type="GO" id="GO:0016301">
    <property type="term" value="F:kinase activity"/>
    <property type="evidence" value="ECO:0007669"/>
    <property type="project" value="UniProtKB-KW"/>
</dbReference>
<dbReference type="SMART" id="SM00564">
    <property type="entry name" value="PQQ"/>
    <property type="match status" value="7"/>
</dbReference>
<gene>
    <name evidence="2" type="ORF">UABAM_04193</name>
</gene>
<dbReference type="KEGG" id="uam:UABAM_04193"/>
<accession>A0A5S9ISE2</accession>
<feature type="domain" description="Pyrrolo-quinoline quinone repeat" evidence="1">
    <location>
        <begin position="137"/>
        <end position="360"/>
    </location>
</feature>